<keyword evidence="3" id="KW-1185">Reference proteome</keyword>
<gene>
    <name evidence="2" type="ORF">IMSHALPRED_003398</name>
</gene>
<reference evidence="2" key="1">
    <citation type="submission" date="2021-03" db="EMBL/GenBank/DDBJ databases">
        <authorList>
            <person name="Tagirdzhanova G."/>
        </authorList>
    </citation>
    <scope>NUCLEOTIDE SEQUENCE</scope>
</reference>
<dbReference type="EMBL" id="CAJPDT010000171">
    <property type="protein sequence ID" value="CAF9942173.1"/>
    <property type="molecule type" value="Genomic_DNA"/>
</dbReference>
<dbReference type="Pfam" id="PF06985">
    <property type="entry name" value="HET"/>
    <property type="match status" value="1"/>
</dbReference>
<evidence type="ECO:0000259" key="1">
    <source>
        <dbReference type="Pfam" id="PF06985"/>
    </source>
</evidence>
<name>A0A8H3J829_9LECA</name>
<dbReference type="Pfam" id="PF26639">
    <property type="entry name" value="Het-6_barrel"/>
    <property type="match status" value="1"/>
</dbReference>
<accession>A0A8H3J829</accession>
<dbReference type="AlphaFoldDB" id="A0A8H3J829"/>
<organism evidence="2 3">
    <name type="scientific">Imshaugia aleurites</name>
    <dbReference type="NCBI Taxonomy" id="172621"/>
    <lineage>
        <taxon>Eukaryota</taxon>
        <taxon>Fungi</taxon>
        <taxon>Dikarya</taxon>
        <taxon>Ascomycota</taxon>
        <taxon>Pezizomycotina</taxon>
        <taxon>Lecanoromycetes</taxon>
        <taxon>OSLEUM clade</taxon>
        <taxon>Lecanoromycetidae</taxon>
        <taxon>Lecanorales</taxon>
        <taxon>Lecanorineae</taxon>
        <taxon>Parmeliaceae</taxon>
        <taxon>Imshaugia</taxon>
    </lineage>
</organism>
<dbReference type="Proteomes" id="UP000664534">
    <property type="component" value="Unassembled WGS sequence"/>
</dbReference>
<dbReference type="InterPro" id="IPR010730">
    <property type="entry name" value="HET"/>
</dbReference>
<protein>
    <recommendedName>
        <fullName evidence="1">Heterokaryon incompatibility domain-containing protein</fullName>
    </recommendedName>
</protein>
<evidence type="ECO:0000313" key="2">
    <source>
        <dbReference type="EMBL" id="CAF9942173.1"/>
    </source>
</evidence>
<comment type="caution">
    <text evidence="2">The sequence shown here is derived from an EMBL/GenBank/DDBJ whole genome shotgun (WGS) entry which is preliminary data.</text>
</comment>
<proteinExistence type="predicted"/>
<dbReference type="OrthoDB" id="3553147at2759"/>
<dbReference type="PANTHER" id="PTHR24148">
    <property type="entry name" value="ANKYRIN REPEAT DOMAIN-CONTAINING PROTEIN 39 HOMOLOG-RELATED"/>
    <property type="match status" value="1"/>
</dbReference>
<evidence type="ECO:0000313" key="3">
    <source>
        <dbReference type="Proteomes" id="UP000664534"/>
    </source>
</evidence>
<dbReference type="PANTHER" id="PTHR24148:SF64">
    <property type="entry name" value="HETEROKARYON INCOMPATIBILITY DOMAIN-CONTAINING PROTEIN"/>
    <property type="match status" value="1"/>
</dbReference>
<sequence length="668" mass="76682">MATYEYTPLDKERSEIRLITLLPPRFGREIHIKLETTVLSDSRIPQYHALSYTWGSKDNRVRIWVEGARGGSSSLDVTRDLEEALQHLRYNNGRSRKLWIDAICISQHDIPERNHQVTRMADIYSSATRVIVWLGPKRDGSGTAIEALTALGSEMQVDWPTTTITPLSGEVYDEWVKKPLPFTSETDDEILLSIANLLKRAWFTRLWIWQEVRLAENKVELRCGHDSMPWDNFRNGILCLQQRDEFKHSKPLGDLLDRILPIISYDRKPLDWYSILDQTTGCQCTDDKDKVYALLSLVHPDDRRSLEPDYSKSTSTSDVYKQLFIHDMEEKHELLLLSHCELGEERIKGLPSWVPDLSQPKKCDTESCSTGSVYRTHAVVQDNSVLIVDGLCVGEIRKIETIPLKASTDMSRQALQIWQLTEPKLKEKKDYVCGGSMIEALCCTLCCNEFSEIYSPSMQSYPDFEKSQDWLLGLTDTENSVYEDYQSQVLHATKARKFFTTKEGSIGLAPAATKSGDRVCILLGCRNPMVFRPNKSGSYKVVGACYVHGMADGEAFSGPMPSVWRRVWYTFPKAGIRRWVLINNAANKMQVEDPRLESLDLPSDWRLQRSRPYEEYENFVDISFSNSNNVTEETGVWYDPRMSLEALKKNGFHLQRERGVQLQKFRLV</sequence>
<dbReference type="InterPro" id="IPR052895">
    <property type="entry name" value="HetReg/Transcr_Mod"/>
</dbReference>
<feature type="domain" description="Heterokaryon incompatibility" evidence="1">
    <location>
        <begin position="47"/>
        <end position="211"/>
    </location>
</feature>